<dbReference type="PROSITE" id="PS51088">
    <property type="entry name" value="TEA_2"/>
    <property type="match status" value="1"/>
</dbReference>
<keyword evidence="6" id="KW-1185">Reference proteome</keyword>
<evidence type="ECO:0000259" key="4">
    <source>
        <dbReference type="PROSITE" id="PS51088"/>
    </source>
</evidence>
<evidence type="ECO:0000313" key="6">
    <source>
        <dbReference type="Proteomes" id="UP001218188"/>
    </source>
</evidence>
<organism evidence="5 6">
    <name type="scientific">Mycena alexandri</name>
    <dbReference type="NCBI Taxonomy" id="1745969"/>
    <lineage>
        <taxon>Eukaryota</taxon>
        <taxon>Fungi</taxon>
        <taxon>Dikarya</taxon>
        <taxon>Basidiomycota</taxon>
        <taxon>Agaricomycotina</taxon>
        <taxon>Agaricomycetes</taxon>
        <taxon>Agaricomycetidae</taxon>
        <taxon>Agaricales</taxon>
        <taxon>Marasmiineae</taxon>
        <taxon>Mycenaceae</taxon>
        <taxon>Mycena</taxon>
    </lineage>
</organism>
<protein>
    <recommendedName>
        <fullName evidence="4">TEA domain-containing protein</fullName>
    </recommendedName>
</protein>
<comment type="similarity">
    <text evidence="1">Belongs to the TEC1 family.</text>
</comment>
<gene>
    <name evidence="5" type="ORF">C8F04DRAFT_1226977</name>
</gene>
<feature type="domain" description="TEA" evidence="4">
    <location>
        <begin position="33"/>
        <end position="105"/>
    </location>
</feature>
<feature type="compositionally biased region" description="Polar residues" evidence="3">
    <location>
        <begin position="9"/>
        <end position="23"/>
    </location>
</feature>
<dbReference type="InterPro" id="IPR000818">
    <property type="entry name" value="TEA/ATTS_dom"/>
</dbReference>
<sequence length="486" mass="52941">MSLPLPTTMDDSSPQSTSKSLTPQRKHRKLLKDGSGTAVWPESIESIFVQGLREYWDSPWATYSRGRSRWRNQFLVDYLNNLGIVRTKKQVASHIQVLRNMWKGEPEYHLVAGGEELFPQDPVKLEEHPTLIPLEDDLRDDASSLSNSPPEFLSDFPPSPGETSPRFPGLSYSPSSPLSSIPDLESPPHTFTTLAGPYPFPQNQKAAYPMYPATYHTPAPAPPVRYPNRTTSLTLLADGMTAFSVNLDKLAPPAALPARTPPLALRLRLAIPPVEDARAPPNLHGFFGNIRLASLWTSQAKVFTRVYDSAGNCFSNETEPLHASTVELGTVVAALPESALSRARWCNAVQTTITQQIVVDGSTLLFVAYELDRRLSPSALPSVELVAFQKYVSNGDTQPPTSSLAYSYAPPANNNGAYSYAPPPQSPSPPATYSPNGYYAPAVSTSYTHSPVQTYGHHGHAHAAPPTSTYTPSLSSALTPVAPLRT</sequence>
<dbReference type="Pfam" id="PF01285">
    <property type="entry name" value="TEA"/>
    <property type="match status" value="1"/>
</dbReference>
<proteinExistence type="inferred from homology"/>
<reference evidence="5" key="1">
    <citation type="submission" date="2023-03" db="EMBL/GenBank/DDBJ databases">
        <title>Massive genome expansion in bonnet fungi (Mycena s.s.) driven by repeated elements and novel gene families across ecological guilds.</title>
        <authorList>
            <consortium name="Lawrence Berkeley National Laboratory"/>
            <person name="Harder C.B."/>
            <person name="Miyauchi S."/>
            <person name="Viragh M."/>
            <person name="Kuo A."/>
            <person name="Thoen E."/>
            <person name="Andreopoulos B."/>
            <person name="Lu D."/>
            <person name="Skrede I."/>
            <person name="Drula E."/>
            <person name="Henrissat B."/>
            <person name="Morin E."/>
            <person name="Kohler A."/>
            <person name="Barry K."/>
            <person name="LaButti K."/>
            <person name="Morin E."/>
            <person name="Salamov A."/>
            <person name="Lipzen A."/>
            <person name="Mereny Z."/>
            <person name="Hegedus B."/>
            <person name="Baldrian P."/>
            <person name="Stursova M."/>
            <person name="Weitz H."/>
            <person name="Taylor A."/>
            <person name="Grigoriev I.V."/>
            <person name="Nagy L.G."/>
            <person name="Martin F."/>
            <person name="Kauserud H."/>
        </authorList>
    </citation>
    <scope>NUCLEOTIDE SEQUENCE</scope>
    <source>
        <strain evidence="5">CBHHK200</strain>
    </source>
</reference>
<feature type="region of interest" description="Disordered" evidence="3">
    <location>
        <begin position="139"/>
        <end position="188"/>
    </location>
</feature>
<feature type="compositionally biased region" description="Low complexity" evidence="3">
    <location>
        <begin position="462"/>
        <end position="480"/>
    </location>
</feature>
<dbReference type="InterPro" id="IPR038096">
    <property type="entry name" value="TEA/ATTS_sf"/>
</dbReference>
<dbReference type="EMBL" id="JARJCM010000002">
    <property type="protein sequence ID" value="KAJ7046746.1"/>
    <property type="molecule type" value="Genomic_DNA"/>
</dbReference>
<dbReference type="Gene3D" id="6.10.20.40">
    <property type="entry name" value="TEA/ATTS domain"/>
    <property type="match status" value="1"/>
</dbReference>
<evidence type="ECO:0000256" key="2">
    <source>
        <dbReference type="PROSITE-ProRule" id="PRU00505"/>
    </source>
</evidence>
<feature type="region of interest" description="Disordered" evidence="3">
    <location>
        <begin position="450"/>
        <end position="486"/>
    </location>
</feature>
<name>A0AAD6XG32_9AGAR</name>
<dbReference type="AlphaFoldDB" id="A0AAD6XG32"/>
<dbReference type="SMART" id="SM00426">
    <property type="entry name" value="TEA"/>
    <property type="match status" value="1"/>
</dbReference>
<evidence type="ECO:0000256" key="1">
    <source>
        <dbReference type="ARBA" id="ARBA00008421"/>
    </source>
</evidence>
<feature type="region of interest" description="Disordered" evidence="3">
    <location>
        <begin position="1"/>
        <end position="34"/>
    </location>
</feature>
<evidence type="ECO:0000256" key="3">
    <source>
        <dbReference type="SAM" id="MobiDB-lite"/>
    </source>
</evidence>
<comment type="caution">
    <text evidence="5">The sequence shown here is derived from an EMBL/GenBank/DDBJ whole genome shotgun (WGS) entry which is preliminary data.</text>
</comment>
<accession>A0AAD6XG32</accession>
<evidence type="ECO:0000313" key="5">
    <source>
        <dbReference type="EMBL" id="KAJ7046746.1"/>
    </source>
</evidence>
<dbReference type="GO" id="GO:0003700">
    <property type="term" value="F:DNA-binding transcription factor activity"/>
    <property type="evidence" value="ECO:0007669"/>
    <property type="project" value="InterPro"/>
</dbReference>
<feature type="compositionally biased region" description="Low complexity" evidence="3">
    <location>
        <begin position="168"/>
        <end position="188"/>
    </location>
</feature>
<feature type="DNA-binding region" description="TEA" evidence="2">
    <location>
        <begin position="33"/>
        <end position="105"/>
    </location>
</feature>
<dbReference type="Proteomes" id="UP001218188">
    <property type="component" value="Unassembled WGS sequence"/>
</dbReference>